<organism evidence="1 2">
    <name type="scientific">Anncaliia algerae PRA339</name>
    <dbReference type="NCBI Taxonomy" id="1288291"/>
    <lineage>
        <taxon>Eukaryota</taxon>
        <taxon>Fungi</taxon>
        <taxon>Fungi incertae sedis</taxon>
        <taxon>Microsporidia</taxon>
        <taxon>Tubulinosematoidea</taxon>
        <taxon>Tubulinosematidae</taxon>
        <taxon>Anncaliia</taxon>
    </lineage>
</organism>
<dbReference type="OrthoDB" id="5598606at2759"/>
<evidence type="ECO:0000313" key="1">
    <source>
        <dbReference type="EMBL" id="KCZ81951.1"/>
    </source>
</evidence>
<dbReference type="Proteomes" id="UP000030655">
    <property type="component" value="Unassembled WGS sequence"/>
</dbReference>
<protein>
    <recommendedName>
        <fullName evidence="3">Transposase zinc-ribbon domain-containing protein</fullName>
    </recommendedName>
</protein>
<gene>
    <name evidence="1" type="ORF">H312_00594</name>
</gene>
<dbReference type="EMBL" id="KK365134">
    <property type="protein sequence ID" value="KCZ81951.1"/>
    <property type="molecule type" value="Genomic_DNA"/>
</dbReference>
<keyword evidence="2" id="KW-1185">Reference proteome</keyword>
<dbReference type="HOGENOM" id="CLU_044348_2_5_1"/>
<evidence type="ECO:0000313" key="2">
    <source>
        <dbReference type="Proteomes" id="UP000030655"/>
    </source>
</evidence>
<dbReference type="AlphaFoldDB" id="A0A059F4Q4"/>
<proteinExistence type="predicted"/>
<reference evidence="2" key="1">
    <citation type="submission" date="2013-02" db="EMBL/GenBank/DDBJ databases">
        <authorList>
            <consortium name="The Broad Institute Genome Sequencing Platform"/>
            <person name="Cuomo C."/>
            <person name="Becnel J."/>
            <person name="Sanscrainte N."/>
            <person name="Walker B."/>
            <person name="Young S.K."/>
            <person name="Zeng Q."/>
            <person name="Gargeya S."/>
            <person name="Fitzgerald M."/>
            <person name="Haas B."/>
            <person name="Abouelleil A."/>
            <person name="Alvarado L."/>
            <person name="Arachchi H.M."/>
            <person name="Berlin A.M."/>
            <person name="Chapman S.B."/>
            <person name="Dewar J."/>
            <person name="Goldberg J."/>
            <person name="Griggs A."/>
            <person name="Gujja S."/>
            <person name="Hansen M."/>
            <person name="Howarth C."/>
            <person name="Imamovic A."/>
            <person name="Larimer J."/>
            <person name="McCowan C."/>
            <person name="Murphy C."/>
            <person name="Neiman D."/>
            <person name="Pearson M."/>
            <person name="Priest M."/>
            <person name="Roberts A."/>
            <person name="Saif S."/>
            <person name="Shea T."/>
            <person name="Sisk P."/>
            <person name="Sykes S."/>
            <person name="Wortman J."/>
            <person name="Nusbaum C."/>
            <person name="Birren B."/>
        </authorList>
    </citation>
    <scope>NUCLEOTIDE SEQUENCE [LARGE SCALE GENOMIC DNA]</scope>
    <source>
        <strain evidence="2">PRA339</strain>
    </source>
</reference>
<accession>A0A059F4Q4</accession>
<sequence>MLTLWWATQENPKNFFPLMAITHRELVQKTNDVLSAILWLQDSDVIPREKLCNSCNQGQMRLAPYKNTFRWKCKWCSFAISLFEGTIFFNTKLSIPQLLDLVYFWSNDQTQTNVRSELNGISPVTVCNWYKKLQKLSYIIMRDESNGNWWSWSYC</sequence>
<evidence type="ECO:0008006" key="3">
    <source>
        <dbReference type="Google" id="ProtNLM"/>
    </source>
</evidence>
<reference evidence="1 2" key="2">
    <citation type="submission" date="2014-03" db="EMBL/GenBank/DDBJ databases">
        <title>The Genome Sequence of Anncaliia algerae insect isolate PRA339.</title>
        <authorList>
            <consortium name="The Broad Institute Genome Sequencing Platform"/>
            <consortium name="The Broad Institute Genome Sequencing Center for Infectious Disease"/>
            <person name="Cuomo C."/>
            <person name="Becnel J."/>
            <person name="Sanscrainte N."/>
            <person name="Walker B."/>
            <person name="Young S.K."/>
            <person name="Zeng Q."/>
            <person name="Gargeya S."/>
            <person name="Fitzgerald M."/>
            <person name="Haas B."/>
            <person name="Abouelleil A."/>
            <person name="Alvarado L."/>
            <person name="Arachchi H.M."/>
            <person name="Berlin A.M."/>
            <person name="Chapman S.B."/>
            <person name="Dewar J."/>
            <person name="Goldberg J."/>
            <person name="Griggs A."/>
            <person name="Gujja S."/>
            <person name="Hansen M."/>
            <person name="Howarth C."/>
            <person name="Imamovic A."/>
            <person name="Larimer J."/>
            <person name="McCowan C."/>
            <person name="Murphy C."/>
            <person name="Neiman D."/>
            <person name="Pearson M."/>
            <person name="Priest M."/>
            <person name="Roberts A."/>
            <person name="Saif S."/>
            <person name="Shea T."/>
            <person name="Sisk P."/>
            <person name="Sykes S."/>
            <person name="Wortman J."/>
            <person name="Nusbaum C."/>
            <person name="Birren B."/>
        </authorList>
    </citation>
    <scope>NUCLEOTIDE SEQUENCE [LARGE SCALE GENOMIC DNA]</scope>
    <source>
        <strain evidence="1 2">PRA339</strain>
    </source>
</reference>
<name>A0A059F4Q4_9MICR</name>
<dbReference type="VEuPathDB" id="MicrosporidiaDB:H312_00594"/>